<dbReference type="GO" id="GO:0000124">
    <property type="term" value="C:SAGA complex"/>
    <property type="evidence" value="ECO:0007669"/>
    <property type="project" value="InterPro"/>
</dbReference>
<reference evidence="3 4" key="1">
    <citation type="submission" date="2006-10" db="EMBL/GenBank/DDBJ databases">
        <title>The Genome Sequence of Batrachochytrium dendrobatidis JEL423.</title>
        <authorList>
            <consortium name="The Broad Institute Genome Sequencing Platform"/>
            <person name="Birren B."/>
            <person name="Lander E."/>
            <person name="Galagan J."/>
            <person name="Cuomo C."/>
            <person name="Devon K."/>
            <person name="Jaffe D."/>
            <person name="Butler J."/>
            <person name="Alvarez P."/>
            <person name="Gnerre S."/>
            <person name="Grabherr M."/>
            <person name="Kleber M."/>
            <person name="Mauceli E."/>
            <person name="Brockman W."/>
            <person name="Young S."/>
            <person name="LaButti K."/>
            <person name="Sykes S."/>
            <person name="DeCaprio D."/>
            <person name="Crawford M."/>
            <person name="Koehrsen M."/>
            <person name="Engels R."/>
            <person name="Montgomery P."/>
            <person name="Pearson M."/>
            <person name="Howarth C."/>
            <person name="Larson L."/>
            <person name="White J."/>
            <person name="O'Leary S."/>
            <person name="Kodira C."/>
            <person name="Zeng Q."/>
            <person name="Yandava C."/>
            <person name="Alvarado L."/>
            <person name="Longcore J."/>
            <person name="James T."/>
        </authorList>
    </citation>
    <scope>NUCLEOTIDE SEQUENCE [LARGE SCALE GENOMIC DNA]</scope>
    <source>
        <strain evidence="3 4">JEL423</strain>
    </source>
</reference>
<feature type="region of interest" description="Disordered" evidence="1">
    <location>
        <begin position="79"/>
        <end position="119"/>
    </location>
</feature>
<dbReference type="InterPro" id="IPR046468">
    <property type="entry name" value="Spt20-like_SEP"/>
</dbReference>
<proteinExistence type="predicted"/>
<accession>A0A177WSP7</accession>
<sequence>MEGPQLSQQHSPKALSLHLYPSYFTLLDSENTYQYNGPLRAIIDSINRLEIPSAAVHLLPPNTYDRGRVLVDLYDHRRTAPSRSTSHQASTSHAAQSTNNTLNNSMSSSAQSGSGGDIQPQRVVLKPTATSLLNDVSQFGYEQSLAENTVWTEEACVEFLAQTLPIVEEPLYLEPTIDVLCKINAQAYNANRIAQKQPRIREWEEEEDVSTKKLENDRMMLMMSKDREFFPQYKQMSFIDEWRRKKHMADSEVLIELSDRPLNHSAGNNRNQLLHNTNRRIIRTLKFEKHIGDKIIHTILNVYDMGSEQYEGVLRWGEIEGTSLGKMAETIRFNIGNKVAVEYYVGHFRGFYGANHQLISDVAAEATVPAGSIDQQQRIQQQLMMKHQQHMLANSSAKTLHIPNGMSPPTANHMTPK</sequence>
<dbReference type="GO" id="GO:0006357">
    <property type="term" value="P:regulation of transcription by RNA polymerase II"/>
    <property type="evidence" value="ECO:0007669"/>
    <property type="project" value="TreeGrafter"/>
</dbReference>
<gene>
    <name evidence="3" type="ORF">BDEG_26106</name>
</gene>
<dbReference type="GO" id="GO:0003712">
    <property type="term" value="F:transcription coregulator activity"/>
    <property type="evidence" value="ECO:0007669"/>
    <property type="project" value="InterPro"/>
</dbReference>
<name>A0A177WSP7_BATDL</name>
<protein>
    <recommendedName>
        <fullName evidence="2">Spt20-like SEP domain-containing protein</fullName>
    </recommendedName>
</protein>
<evidence type="ECO:0000259" key="2">
    <source>
        <dbReference type="Pfam" id="PF12090"/>
    </source>
</evidence>
<dbReference type="VEuPathDB" id="FungiDB:BDEG_26106"/>
<feature type="compositionally biased region" description="Low complexity" evidence="1">
    <location>
        <begin position="84"/>
        <end position="112"/>
    </location>
</feature>
<dbReference type="PANTHER" id="PTHR13526">
    <property type="entry name" value="TRANSCRIPTION FACTOR SPT20 HOMOLOG"/>
    <property type="match status" value="1"/>
</dbReference>
<dbReference type="Proteomes" id="UP000077115">
    <property type="component" value="Unassembled WGS sequence"/>
</dbReference>
<dbReference type="InterPro" id="IPR021950">
    <property type="entry name" value="Spt20"/>
</dbReference>
<reference evidence="3 4" key="2">
    <citation type="submission" date="2016-05" db="EMBL/GenBank/DDBJ databases">
        <title>Lineage-specific infection strategies underlie the spectrum of fungal disease in amphibians.</title>
        <authorList>
            <person name="Cuomo C.A."/>
            <person name="Farrer R.A."/>
            <person name="James T."/>
            <person name="Longcore J."/>
            <person name="Birren B."/>
        </authorList>
    </citation>
    <scope>NUCLEOTIDE SEQUENCE [LARGE SCALE GENOMIC DNA]</scope>
    <source>
        <strain evidence="3 4">JEL423</strain>
    </source>
</reference>
<dbReference type="PANTHER" id="PTHR13526:SF8">
    <property type="entry name" value="TRANSCRIPTION FACTOR SPT20 HOMOLOG"/>
    <property type="match status" value="1"/>
</dbReference>
<dbReference type="AlphaFoldDB" id="A0A177WSP7"/>
<evidence type="ECO:0000313" key="3">
    <source>
        <dbReference type="EMBL" id="OAJ42684.1"/>
    </source>
</evidence>
<feature type="domain" description="Spt20-like SEP" evidence="2">
    <location>
        <begin position="12"/>
        <end position="180"/>
    </location>
</feature>
<dbReference type="Pfam" id="PF12090">
    <property type="entry name" value="Spt20_SEP"/>
    <property type="match status" value="1"/>
</dbReference>
<organism evidence="3 4">
    <name type="scientific">Batrachochytrium dendrobatidis (strain JEL423)</name>
    <dbReference type="NCBI Taxonomy" id="403673"/>
    <lineage>
        <taxon>Eukaryota</taxon>
        <taxon>Fungi</taxon>
        <taxon>Fungi incertae sedis</taxon>
        <taxon>Chytridiomycota</taxon>
        <taxon>Chytridiomycota incertae sedis</taxon>
        <taxon>Chytridiomycetes</taxon>
        <taxon>Rhizophydiales</taxon>
        <taxon>Rhizophydiales incertae sedis</taxon>
        <taxon>Batrachochytrium</taxon>
    </lineage>
</organism>
<dbReference type="OrthoDB" id="1932706at2759"/>
<dbReference type="EMBL" id="DS022308">
    <property type="protein sequence ID" value="OAJ42684.1"/>
    <property type="molecule type" value="Genomic_DNA"/>
</dbReference>
<evidence type="ECO:0000313" key="4">
    <source>
        <dbReference type="Proteomes" id="UP000077115"/>
    </source>
</evidence>
<dbReference type="STRING" id="403673.A0A177WSP7"/>
<evidence type="ECO:0000256" key="1">
    <source>
        <dbReference type="SAM" id="MobiDB-lite"/>
    </source>
</evidence>